<protein>
    <submittedName>
        <fullName evidence="1">Uncharacterized protein</fullName>
    </submittedName>
</protein>
<dbReference type="RefSeq" id="WP_093172230.1">
    <property type="nucleotide sequence ID" value="NZ_FNCN01000020.1"/>
</dbReference>
<organism evidence="1 2">
    <name type="scientific">Sinosporangium album</name>
    <dbReference type="NCBI Taxonomy" id="504805"/>
    <lineage>
        <taxon>Bacteria</taxon>
        <taxon>Bacillati</taxon>
        <taxon>Actinomycetota</taxon>
        <taxon>Actinomycetes</taxon>
        <taxon>Streptosporangiales</taxon>
        <taxon>Streptosporangiaceae</taxon>
        <taxon>Sinosporangium</taxon>
    </lineage>
</organism>
<name>A0A1G8EFE7_9ACTN</name>
<reference evidence="1 2" key="1">
    <citation type="submission" date="2016-10" db="EMBL/GenBank/DDBJ databases">
        <authorList>
            <person name="de Groot N.N."/>
        </authorList>
    </citation>
    <scope>NUCLEOTIDE SEQUENCE [LARGE SCALE GENOMIC DNA]</scope>
    <source>
        <strain evidence="1 2">CPCC 201354</strain>
    </source>
</reference>
<dbReference type="Proteomes" id="UP000198923">
    <property type="component" value="Unassembled WGS sequence"/>
</dbReference>
<gene>
    <name evidence="1" type="ORF">SAMN05421505_12076</name>
</gene>
<keyword evidence="2" id="KW-1185">Reference proteome</keyword>
<proteinExistence type="predicted"/>
<dbReference type="AlphaFoldDB" id="A0A1G8EFE7"/>
<dbReference type="STRING" id="504805.SAMN05421505_12076"/>
<dbReference type="EMBL" id="FNCN01000020">
    <property type="protein sequence ID" value="SDH68604.1"/>
    <property type="molecule type" value="Genomic_DNA"/>
</dbReference>
<accession>A0A1G8EFE7</accession>
<evidence type="ECO:0000313" key="1">
    <source>
        <dbReference type="EMBL" id="SDH68604.1"/>
    </source>
</evidence>
<sequence>MAILAVWNGAGLTDGATLTTTLAGPGDTPFALRNGTVQTIERIGAADHSDIVFAQAAGAASWIGWGQAVFGTTGLAQYTLRWYGTFTAWASASFTAATGLTGNNTTQQWRLTLAGTGAGTQAGQLRILTGTGTQLATSGSDVLPLNEPVRIEIGSDAGALTVRAYPGDATVPLATATATGLPSSGFDTVRFGPNSSTPTTPQFRYRHFAASDTAAPIGPVVPPPDAAWTVWDGAAEQPLTLEGVWDGAAIIPATYDTVT</sequence>
<evidence type="ECO:0000313" key="2">
    <source>
        <dbReference type="Proteomes" id="UP000198923"/>
    </source>
</evidence>